<organism evidence="1 2">
    <name type="scientific">Methanosarcina baikalica</name>
    <dbReference type="NCBI Taxonomy" id="3073890"/>
    <lineage>
        <taxon>Archaea</taxon>
        <taxon>Methanobacteriati</taxon>
        <taxon>Methanobacteriota</taxon>
        <taxon>Stenosarchaea group</taxon>
        <taxon>Methanomicrobia</taxon>
        <taxon>Methanosarcinales</taxon>
        <taxon>Methanosarcinaceae</taxon>
        <taxon>Methanosarcina</taxon>
    </lineage>
</organism>
<comment type="caution">
    <text evidence="1">The sequence shown here is derived from an EMBL/GenBank/DDBJ whole genome shotgun (WGS) entry which is preliminary data.</text>
</comment>
<name>A0ABU2CX51_9EURY</name>
<evidence type="ECO:0000313" key="1">
    <source>
        <dbReference type="EMBL" id="MDR7664310.1"/>
    </source>
</evidence>
<dbReference type="Proteomes" id="UP001246244">
    <property type="component" value="Unassembled WGS sequence"/>
</dbReference>
<dbReference type="EMBL" id="JAVKPK010000001">
    <property type="protein sequence ID" value="MDR7664310.1"/>
    <property type="molecule type" value="Genomic_DNA"/>
</dbReference>
<dbReference type="InterPro" id="IPR042088">
    <property type="entry name" value="OligoPept_F_C"/>
</dbReference>
<keyword evidence="2" id="KW-1185">Reference proteome</keyword>
<reference evidence="2" key="1">
    <citation type="submission" date="2023-07" db="EMBL/GenBank/DDBJ databases">
        <title>Whole-genome sequencing of a new Methanosarcina sp. Z-7115.</title>
        <authorList>
            <person name="Zhilina T.N."/>
            <person name="Merkel A.Y."/>
        </authorList>
    </citation>
    <scope>NUCLEOTIDE SEQUENCE [LARGE SCALE GENOMIC DNA]</scope>
    <source>
        <strain evidence="2">Z-7115</strain>
    </source>
</reference>
<protein>
    <submittedName>
        <fullName evidence="1">M3 family oligoendopeptidase</fullName>
    </submittedName>
</protein>
<proteinExistence type="predicted"/>
<dbReference type="SUPFAM" id="SSF55486">
    <property type="entry name" value="Metalloproteases ('zincins'), catalytic domain"/>
    <property type="match status" value="1"/>
</dbReference>
<dbReference type="RefSeq" id="WP_310574337.1">
    <property type="nucleotide sequence ID" value="NZ_JAVKPK010000001.1"/>
</dbReference>
<evidence type="ECO:0000313" key="2">
    <source>
        <dbReference type="Proteomes" id="UP001246244"/>
    </source>
</evidence>
<sequence>MKRKSVKGLVALGVIKGFLTLGILLFFTVFSECGASAEVAKPSEIMSEECTFEELNPDEVTTEWNDSYLFSNREDALEELEALKKRSEEINETFRPEFENLSGPVLLSYMEAEKEFSRSFDILYIYAYTQLSKNVNDQFLVSLLTDSQDLATEHGKATAFATVKLTSLSNDEWERLFSEEPGLEKYRPHLEATYMRFADHRSMNESQAVYLSDIENQRMKLETEALSKITNNVTMAGNITLEDGEEFSVNSQSYNILLSTDQCREDRKKCYDKRFYHLINESDSMASLYSEKARLDDLASRQLNYTDSYDSCLYGLYLNRTQIDDMNTVFKEKKYVFEDYNKFRREKLGLETLKPYDLMLQLTDQPGRNYTYVESLQEIQKSYSRMDPIFNEIFLKTVTGNFIDVYPDPEHGKQPGGYCYELCALKAPALIFINYNGIISDQKALTHELGHGANFYLMGNSVDYTYCFGQIYEMEIPSTFNEELFVDYVVENSDKETAVAVLSQHIGEYQNYLTRQPMITEFEYKAHQLCAENGNVSGAELNALWTSLSKEYGSDSVEYYDENSAEWAYINHIYLTNNYYTFNYAVSKAITLSLFKQYREDPKTFNENYIAYLSAGSTMLPEEKLKKYFGIEINRQLFEDAMVVVELRIKELNELEKDKDGPESDSAVENLNIYSGSFWNIGRKIK</sequence>
<gene>
    <name evidence="1" type="ORF">RG963_00640</name>
</gene>
<dbReference type="Gene3D" id="1.20.140.70">
    <property type="entry name" value="Oligopeptidase f, N-terminal domain"/>
    <property type="match status" value="1"/>
</dbReference>
<dbReference type="Gene3D" id="1.10.1370.20">
    <property type="entry name" value="Oligoendopeptidase f, C-terminal domain"/>
    <property type="match status" value="1"/>
</dbReference>
<accession>A0ABU2CX51</accession>